<comment type="caution">
    <text evidence="1">The sequence shown here is derived from an EMBL/GenBank/DDBJ whole genome shotgun (WGS) entry which is preliminary data.</text>
</comment>
<name>A0A8J4CBM4_9CHLO</name>
<evidence type="ECO:0000313" key="2">
    <source>
        <dbReference type="Proteomes" id="UP000747110"/>
    </source>
</evidence>
<proteinExistence type="predicted"/>
<keyword evidence="2" id="KW-1185">Reference proteome</keyword>
<evidence type="ECO:0000313" key="1">
    <source>
        <dbReference type="EMBL" id="GIL79301.1"/>
    </source>
</evidence>
<gene>
    <name evidence="1" type="ORF">Vretifemale_8642</name>
</gene>
<protein>
    <submittedName>
        <fullName evidence="1">Uncharacterized protein</fullName>
    </submittedName>
</protein>
<dbReference type="AlphaFoldDB" id="A0A8J4CBM4"/>
<sequence length="143" mass="14715">MSRYAAAAGGGNATTTTTTATTTTTTTSISATGSSGNSSVVSSPYCLVAMRGGKYFAEEVLQCVGIGCRFVEGSQSYTCSGGMRCGCPNRDPAATAAGAPASLSYCGTRIQTSCRTPLRRCSLTKSRARALYSMSPGTPRWMT</sequence>
<dbReference type="Proteomes" id="UP000747110">
    <property type="component" value="Unassembled WGS sequence"/>
</dbReference>
<dbReference type="EMBL" id="BNCP01000015">
    <property type="protein sequence ID" value="GIL79301.1"/>
    <property type="molecule type" value="Genomic_DNA"/>
</dbReference>
<accession>A0A8J4CBM4</accession>
<dbReference type="OrthoDB" id="66620at2759"/>
<reference evidence="1" key="1">
    <citation type="journal article" date="2021" name="Proc. Natl. Acad. Sci. U.S.A.">
        <title>Three genomes in the algal genus Volvox reveal the fate of a haploid sex-determining region after a transition to homothallism.</title>
        <authorList>
            <person name="Yamamoto K."/>
            <person name="Hamaji T."/>
            <person name="Kawai-Toyooka H."/>
            <person name="Matsuzaki R."/>
            <person name="Takahashi F."/>
            <person name="Nishimura Y."/>
            <person name="Kawachi M."/>
            <person name="Noguchi H."/>
            <person name="Minakuchi Y."/>
            <person name="Umen J.G."/>
            <person name="Toyoda A."/>
            <person name="Nozaki H."/>
        </authorList>
    </citation>
    <scope>NUCLEOTIDE SEQUENCE</scope>
    <source>
        <strain evidence="1">NIES-3786</strain>
    </source>
</reference>
<organism evidence="1 2">
    <name type="scientific">Volvox reticuliferus</name>
    <dbReference type="NCBI Taxonomy" id="1737510"/>
    <lineage>
        <taxon>Eukaryota</taxon>
        <taxon>Viridiplantae</taxon>
        <taxon>Chlorophyta</taxon>
        <taxon>core chlorophytes</taxon>
        <taxon>Chlorophyceae</taxon>
        <taxon>CS clade</taxon>
        <taxon>Chlamydomonadales</taxon>
        <taxon>Volvocaceae</taxon>
        <taxon>Volvox</taxon>
    </lineage>
</organism>